<reference evidence="3" key="1">
    <citation type="submission" date="2020-11" db="EMBL/GenBank/DDBJ databases">
        <authorList>
            <consortium name="DOE Joint Genome Institute"/>
            <person name="Ahrendt S."/>
            <person name="Riley R."/>
            <person name="Andreopoulos W."/>
            <person name="Labutti K."/>
            <person name="Pangilinan J."/>
            <person name="Ruiz-Duenas F.J."/>
            <person name="Barrasa J.M."/>
            <person name="Sanchez-Garcia M."/>
            <person name="Camarero S."/>
            <person name="Miyauchi S."/>
            <person name="Serrano A."/>
            <person name="Linde D."/>
            <person name="Babiker R."/>
            <person name="Drula E."/>
            <person name="Ayuso-Fernandez I."/>
            <person name="Pacheco R."/>
            <person name="Padilla G."/>
            <person name="Ferreira P."/>
            <person name="Barriuso J."/>
            <person name="Kellner H."/>
            <person name="Castanera R."/>
            <person name="Alfaro M."/>
            <person name="Ramirez L."/>
            <person name="Pisabarro A.G."/>
            <person name="Kuo A."/>
            <person name="Tritt A."/>
            <person name="Lipzen A."/>
            <person name="He G."/>
            <person name="Yan M."/>
            <person name="Ng V."/>
            <person name="Cullen D."/>
            <person name="Martin F."/>
            <person name="Rosso M.-N."/>
            <person name="Henrissat B."/>
            <person name="Hibbett D."/>
            <person name="Martinez A.T."/>
            <person name="Grigoriev I.V."/>
        </authorList>
    </citation>
    <scope>NUCLEOTIDE SEQUENCE</scope>
    <source>
        <strain evidence="3">AH 40177</strain>
    </source>
</reference>
<keyword evidence="4" id="KW-1185">Reference proteome</keyword>
<feature type="coiled-coil region" evidence="1">
    <location>
        <begin position="362"/>
        <end position="396"/>
    </location>
</feature>
<gene>
    <name evidence="3" type="ORF">BDP27DRAFT_1516234</name>
</gene>
<sequence length="445" mass="50362">MRYQKRCYHYDRRGCLRKIKGDDSDTQCNCDHRYAHPGDLDWDVLPRNHPPRYSKLSRTPSRSPSPPPIMRSSLKLLPKIPTTSLSKPAPTMTTSALPEAKLTKSKQRLAKQDDKSLSNYIKLKAEYSFYTERYKRLQQMVDIDALSASAFSERIPSREKLVLQQNTLEKRLKSIQTGLREWERISPSNTQDPGLESNLTTLRSLLTELRQKLRAVVSLKNKVNANNGSLASAKSAGKDADGNITMESLPSCFPTPKRKQPMDSLSVDLRECITYLQVTFEQVSQHIVSLEDNGTQMIDVIRLQDSDPDEGTSSATRVALNEIDHLVDHICDELSETAQWLTELSAENAAIDAAHQKLAMNTQKEEAETQKLMRRIDRVQRESEKEDNAIDSLSASLTVYLGRSATPSALTFNAQEAAENLEKPILRLVRNALRHILTIYAQNWL</sequence>
<dbReference type="EMBL" id="JADNRY010000048">
    <property type="protein sequence ID" value="KAF9069604.1"/>
    <property type="molecule type" value="Genomic_DNA"/>
</dbReference>
<protein>
    <submittedName>
        <fullName evidence="3">Uncharacterized protein</fullName>
    </submittedName>
</protein>
<dbReference type="Proteomes" id="UP000772434">
    <property type="component" value="Unassembled WGS sequence"/>
</dbReference>
<accession>A0A9P5U889</accession>
<evidence type="ECO:0000256" key="2">
    <source>
        <dbReference type="SAM" id="MobiDB-lite"/>
    </source>
</evidence>
<organism evidence="3 4">
    <name type="scientific">Rhodocollybia butyracea</name>
    <dbReference type="NCBI Taxonomy" id="206335"/>
    <lineage>
        <taxon>Eukaryota</taxon>
        <taxon>Fungi</taxon>
        <taxon>Dikarya</taxon>
        <taxon>Basidiomycota</taxon>
        <taxon>Agaricomycotina</taxon>
        <taxon>Agaricomycetes</taxon>
        <taxon>Agaricomycetidae</taxon>
        <taxon>Agaricales</taxon>
        <taxon>Marasmiineae</taxon>
        <taxon>Omphalotaceae</taxon>
        <taxon>Rhodocollybia</taxon>
    </lineage>
</organism>
<evidence type="ECO:0000256" key="1">
    <source>
        <dbReference type="SAM" id="Coils"/>
    </source>
</evidence>
<name>A0A9P5U889_9AGAR</name>
<evidence type="ECO:0000313" key="4">
    <source>
        <dbReference type="Proteomes" id="UP000772434"/>
    </source>
</evidence>
<evidence type="ECO:0000313" key="3">
    <source>
        <dbReference type="EMBL" id="KAF9069604.1"/>
    </source>
</evidence>
<proteinExistence type="predicted"/>
<feature type="region of interest" description="Disordered" evidence="2">
    <location>
        <begin position="51"/>
        <end position="71"/>
    </location>
</feature>
<keyword evidence="1" id="KW-0175">Coiled coil</keyword>
<dbReference type="AlphaFoldDB" id="A0A9P5U889"/>
<comment type="caution">
    <text evidence="3">The sequence shown here is derived from an EMBL/GenBank/DDBJ whole genome shotgun (WGS) entry which is preliminary data.</text>
</comment>